<sequence>MYVRRGVDWGRRAERGGITSVSRARRVNHPHPSILLPPRCIYLITRFDGACRPACLLCAVFCKILECGLQARGPMCFFPLRLRLRPHLHLRPHRPRVLCPRARGRERPVPRGVRVLRVGYSSGMGSRCVQQGCAGRGARTRRDARIYSFCPAAPTPTAPRCRAPAWLHFASTSLPCAAALLSSALIRGNPWSFPASHSHPRPHLHRPHVVSISTRDDVQCRRASCLSFTVCQPCIRVGGAAAGGIRCHSLQGLC</sequence>
<comment type="caution">
    <text evidence="1">The sequence shown here is derived from an EMBL/GenBank/DDBJ whole genome shotgun (WGS) entry which is preliminary data.</text>
</comment>
<protein>
    <submittedName>
        <fullName evidence="1">Uncharacterized protein</fullName>
    </submittedName>
</protein>
<name>A0AAD7A4Y5_9AGAR</name>
<proteinExistence type="predicted"/>
<evidence type="ECO:0000313" key="2">
    <source>
        <dbReference type="Proteomes" id="UP001218218"/>
    </source>
</evidence>
<evidence type="ECO:0000313" key="1">
    <source>
        <dbReference type="EMBL" id="KAJ7349650.1"/>
    </source>
</evidence>
<keyword evidence="2" id="KW-1185">Reference proteome</keyword>
<reference evidence="1" key="1">
    <citation type="submission" date="2023-03" db="EMBL/GenBank/DDBJ databases">
        <title>Massive genome expansion in bonnet fungi (Mycena s.s.) driven by repeated elements and novel gene families across ecological guilds.</title>
        <authorList>
            <consortium name="Lawrence Berkeley National Laboratory"/>
            <person name="Harder C.B."/>
            <person name="Miyauchi S."/>
            <person name="Viragh M."/>
            <person name="Kuo A."/>
            <person name="Thoen E."/>
            <person name="Andreopoulos B."/>
            <person name="Lu D."/>
            <person name="Skrede I."/>
            <person name="Drula E."/>
            <person name="Henrissat B."/>
            <person name="Morin E."/>
            <person name="Kohler A."/>
            <person name="Barry K."/>
            <person name="LaButti K."/>
            <person name="Morin E."/>
            <person name="Salamov A."/>
            <person name="Lipzen A."/>
            <person name="Mereny Z."/>
            <person name="Hegedus B."/>
            <person name="Baldrian P."/>
            <person name="Stursova M."/>
            <person name="Weitz H."/>
            <person name="Taylor A."/>
            <person name="Grigoriev I.V."/>
            <person name="Nagy L.G."/>
            <person name="Martin F."/>
            <person name="Kauserud H."/>
        </authorList>
    </citation>
    <scope>NUCLEOTIDE SEQUENCE</scope>
    <source>
        <strain evidence="1">CBHHK002</strain>
    </source>
</reference>
<dbReference type="EMBL" id="JARIHO010000015">
    <property type="protein sequence ID" value="KAJ7349650.1"/>
    <property type="molecule type" value="Genomic_DNA"/>
</dbReference>
<gene>
    <name evidence="1" type="ORF">DFH08DRAFT_862906</name>
</gene>
<dbReference type="AlphaFoldDB" id="A0AAD7A4Y5"/>
<organism evidence="1 2">
    <name type="scientific">Mycena albidolilacea</name>
    <dbReference type="NCBI Taxonomy" id="1033008"/>
    <lineage>
        <taxon>Eukaryota</taxon>
        <taxon>Fungi</taxon>
        <taxon>Dikarya</taxon>
        <taxon>Basidiomycota</taxon>
        <taxon>Agaricomycotina</taxon>
        <taxon>Agaricomycetes</taxon>
        <taxon>Agaricomycetidae</taxon>
        <taxon>Agaricales</taxon>
        <taxon>Marasmiineae</taxon>
        <taxon>Mycenaceae</taxon>
        <taxon>Mycena</taxon>
    </lineage>
</organism>
<dbReference type="Proteomes" id="UP001218218">
    <property type="component" value="Unassembled WGS sequence"/>
</dbReference>
<accession>A0AAD7A4Y5</accession>